<dbReference type="Gene3D" id="3.40.1230.10">
    <property type="entry name" value="MTH938-like"/>
    <property type="match status" value="1"/>
</dbReference>
<name>A0ABN0STM7_9GAMM</name>
<dbReference type="InterPro" id="IPR007523">
    <property type="entry name" value="NDUFAF3/AAMDC"/>
</dbReference>
<protein>
    <submittedName>
        <fullName evidence="1">Mth938-like domain-containing protein</fullName>
    </submittedName>
</protein>
<dbReference type="SUPFAM" id="SSF64076">
    <property type="entry name" value="MTH938-like"/>
    <property type="match status" value="1"/>
</dbReference>
<evidence type="ECO:0000313" key="2">
    <source>
        <dbReference type="Proteomes" id="UP001501221"/>
    </source>
</evidence>
<reference evidence="2" key="1">
    <citation type="journal article" date="2019" name="Int. J. Syst. Evol. Microbiol.">
        <title>The Global Catalogue of Microorganisms (GCM) 10K type strain sequencing project: providing services to taxonomists for standard genome sequencing and annotation.</title>
        <authorList>
            <consortium name="The Broad Institute Genomics Platform"/>
            <consortium name="The Broad Institute Genome Sequencing Center for Infectious Disease"/>
            <person name="Wu L."/>
            <person name="Ma J."/>
        </authorList>
    </citation>
    <scope>NUCLEOTIDE SEQUENCE [LARGE SCALE GENOMIC DNA]</scope>
    <source>
        <strain evidence="2">JCM 16211</strain>
    </source>
</reference>
<dbReference type="RefSeq" id="WP_343985420.1">
    <property type="nucleotide sequence ID" value="NZ_BAAAFM010000001.1"/>
</dbReference>
<gene>
    <name evidence="1" type="ORF">GCM10009123_02460</name>
</gene>
<dbReference type="EMBL" id="BAAAFM010000001">
    <property type="protein sequence ID" value="GAA0198671.1"/>
    <property type="molecule type" value="Genomic_DNA"/>
</dbReference>
<dbReference type="Proteomes" id="UP001501221">
    <property type="component" value="Unassembled WGS sequence"/>
</dbReference>
<dbReference type="PANTHER" id="PTHR21192:SF2">
    <property type="entry name" value="NADH DEHYDROGENASE [UBIQUINONE] 1 ALPHA SUBCOMPLEX ASSEMBLY FACTOR 3"/>
    <property type="match status" value="1"/>
</dbReference>
<comment type="caution">
    <text evidence="1">The sequence shown here is derived from an EMBL/GenBank/DDBJ whole genome shotgun (WGS) entry which is preliminary data.</text>
</comment>
<dbReference type="InterPro" id="IPR036748">
    <property type="entry name" value="MTH938-like_sf"/>
</dbReference>
<dbReference type="Pfam" id="PF04430">
    <property type="entry name" value="DUF498"/>
    <property type="match status" value="1"/>
</dbReference>
<dbReference type="PANTHER" id="PTHR21192">
    <property type="entry name" value="NUCLEAR PROTEIN E3-3"/>
    <property type="match status" value="1"/>
</dbReference>
<keyword evidence="2" id="KW-1185">Reference proteome</keyword>
<organism evidence="1 2">
    <name type="scientific">Kangiella japonica</name>
    <dbReference type="NCBI Taxonomy" id="647384"/>
    <lineage>
        <taxon>Bacteria</taxon>
        <taxon>Pseudomonadati</taxon>
        <taxon>Pseudomonadota</taxon>
        <taxon>Gammaproteobacteria</taxon>
        <taxon>Kangiellales</taxon>
        <taxon>Kangiellaceae</taxon>
        <taxon>Kangiella</taxon>
    </lineage>
</organism>
<accession>A0ABN0STM7</accession>
<dbReference type="CDD" id="cd00248">
    <property type="entry name" value="Mth938-like"/>
    <property type="match status" value="1"/>
</dbReference>
<proteinExistence type="predicted"/>
<evidence type="ECO:0000313" key="1">
    <source>
        <dbReference type="EMBL" id="GAA0198671.1"/>
    </source>
</evidence>
<sequence length="122" mass="13265">MDISLDKSAGQYQISSYSDNCITINNIGYFEPVSVSLDTLENGHLPTKVSDFDQSLLKALKIDSYEAVLLGTGEELQQASWDLLESAQIMGAPLEVMSTAAACRTFTVLASEGRRVLAILYP</sequence>